<name>A0ABR1I436_9HYPO</name>
<dbReference type="PANTHER" id="PTHR35605:SF1">
    <property type="entry name" value="ECP2 EFFECTOR PROTEIN DOMAIN-CONTAINING PROTEIN-RELATED"/>
    <property type="match status" value="1"/>
</dbReference>
<proteinExistence type="predicted"/>
<feature type="chain" id="PRO_5045751322" evidence="1">
    <location>
        <begin position="16"/>
        <end position="189"/>
    </location>
</feature>
<evidence type="ECO:0000313" key="2">
    <source>
        <dbReference type="EMBL" id="KAK7428121.1"/>
    </source>
</evidence>
<reference evidence="2 3" key="1">
    <citation type="journal article" date="2025" name="Microbiol. Resour. Announc.">
        <title>Draft genome sequences for Neonectria magnoliae and Neonectria punicea, canker pathogens of Liriodendron tulipifera and Acer saccharum in West Virginia.</title>
        <authorList>
            <person name="Petronek H.M."/>
            <person name="Kasson M.T."/>
            <person name="Metheny A.M."/>
            <person name="Stauder C.M."/>
            <person name="Lovett B."/>
            <person name="Lynch S.C."/>
            <person name="Garnas J.R."/>
            <person name="Kasson L.R."/>
            <person name="Stajich J.E."/>
        </authorList>
    </citation>
    <scope>NUCLEOTIDE SEQUENCE [LARGE SCALE GENOMIC DNA]</scope>
    <source>
        <strain evidence="2 3">NRRL 64651</strain>
    </source>
</reference>
<evidence type="ECO:0000313" key="3">
    <source>
        <dbReference type="Proteomes" id="UP001498421"/>
    </source>
</evidence>
<evidence type="ECO:0000256" key="1">
    <source>
        <dbReference type="SAM" id="SignalP"/>
    </source>
</evidence>
<dbReference type="Proteomes" id="UP001498421">
    <property type="component" value="Unassembled WGS sequence"/>
</dbReference>
<comment type="caution">
    <text evidence="2">The sequence shown here is derived from an EMBL/GenBank/DDBJ whole genome shotgun (WGS) entry which is preliminary data.</text>
</comment>
<keyword evidence="1" id="KW-0732">Signal</keyword>
<keyword evidence="3" id="KW-1185">Reference proteome</keyword>
<dbReference type="PANTHER" id="PTHR35605">
    <property type="entry name" value="ECP2 EFFECTOR PROTEIN DOMAIN-CONTAINING PROTEIN-RELATED"/>
    <property type="match status" value="1"/>
</dbReference>
<dbReference type="EMBL" id="JAZAVK010000045">
    <property type="protein sequence ID" value="KAK7428121.1"/>
    <property type="molecule type" value="Genomic_DNA"/>
</dbReference>
<feature type="signal peptide" evidence="1">
    <location>
        <begin position="1"/>
        <end position="15"/>
    </location>
</feature>
<sequence>MKANTILIMFCGVLASASILPHGARNVGDIEKIEKEEIKGVFSETNDVKRIVAPKDLDDGDEVDVDDLNGDNNFDKRADGRTVCKWGGNGPGSTIAFHDGIDYINDNWSGADCVVEAGPSKCKRFTCSWDSGIWLCNDTKEQLRVPCKDIASIAQKIMDECSWYDWEPRAQGQIFSADNWNVIIGGDSC</sequence>
<organism evidence="2 3">
    <name type="scientific">Neonectria magnoliae</name>
    <dbReference type="NCBI Taxonomy" id="2732573"/>
    <lineage>
        <taxon>Eukaryota</taxon>
        <taxon>Fungi</taxon>
        <taxon>Dikarya</taxon>
        <taxon>Ascomycota</taxon>
        <taxon>Pezizomycotina</taxon>
        <taxon>Sordariomycetes</taxon>
        <taxon>Hypocreomycetidae</taxon>
        <taxon>Hypocreales</taxon>
        <taxon>Nectriaceae</taxon>
        <taxon>Neonectria</taxon>
    </lineage>
</organism>
<accession>A0ABR1I436</accession>
<gene>
    <name evidence="2" type="ORF">QQZ08_005360</name>
</gene>
<protein>
    <submittedName>
        <fullName evidence="2">Uncharacterized protein</fullName>
    </submittedName>
</protein>